<name>A0A314UBZ6_PRUYE</name>
<sequence length="102" mass="11487">MTRVIGSWNGTIYAGRRKNKEDFEGGSDEELERALSKYERRQKTLKKGALVSVLGSKNPENAVAVTEELVARKKLLKCVLNMDSEELGLLLMYLQNHSTLDC</sequence>
<dbReference type="Proteomes" id="UP000250321">
    <property type="component" value="Unassembled WGS sequence"/>
</dbReference>
<keyword evidence="2" id="KW-1185">Reference proteome</keyword>
<gene>
    <name evidence="1" type="ORF">Pyn_31757</name>
</gene>
<protein>
    <submittedName>
        <fullName evidence="1">Protein SLOW WALKER 1</fullName>
    </submittedName>
</protein>
<dbReference type="EMBL" id="PJQY01003726">
    <property type="protein sequence ID" value="PQM34995.1"/>
    <property type="molecule type" value="Genomic_DNA"/>
</dbReference>
<dbReference type="AlphaFoldDB" id="A0A314UBZ6"/>
<proteinExistence type="predicted"/>
<organism evidence="1 2">
    <name type="scientific">Prunus yedoensis var. nudiflora</name>
    <dbReference type="NCBI Taxonomy" id="2094558"/>
    <lineage>
        <taxon>Eukaryota</taxon>
        <taxon>Viridiplantae</taxon>
        <taxon>Streptophyta</taxon>
        <taxon>Embryophyta</taxon>
        <taxon>Tracheophyta</taxon>
        <taxon>Spermatophyta</taxon>
        <taxon>Magnoliopsida</taxon>
        <taxon>eudicotyledons</taxon>
        <taxon>Gunneridae</taxon>
        <taxon>Pentapetalae</taxon>
        <taxon>rosids</taxon>
        <taxon>fabids</taxon>
        <taxon>Rosales</taxon>
        <taxon>Rosaceae</taxon>
        <taxon>Amygdaloideae</taxon>
        <taxon>Amygdaleae</taxon>
        <taxon>Prunus</taxon>
    </lineage>
</organism>
<evidence type="ECO:0000313" key="1">
    <source>
        <dbReference type="EMBL" id="PQM34995.1"/>
    </source>
</evidence>
<reference evidence="1 2" key="1">
    <citation type="submission" date="2018-02" db="EMBL/GenBank/DDBJ databases">
        <title>Draft genome of wild Prunus yedoensis var. nudiflora.</title>
        <authorList>
            <person name="Baek S."/>
            <person name="Kim J.-H."/>
            <person name="Choi K."/>
            <person name="Kim G.-B."/>
            <person name="Cho A."/>
            <person name="Jang H."/>
            <person name="Shin C.-H."/>
            <person name="Yu H.-J."/>
            <person name="Mun J.-H."/>
        </authorList>
    </citation>
    <scope>NUCLEOTIDE SEQUENCE [LARGE SCALE GENOMIC DNA]</scope>
    <source>
        <strain evidence="2">cv. Jeju island</strain>
        <tissue evidence="1">Leaf</tissue>
    </source>
</reference>
<comment type="caution">
    <text evidence="1">The sequence shown here is derived from an EMBL/GenBank/DDBJ whole genome shotgun (WGS) entry which is preliminary data.</text>
</comment>
<dbReference type="OrthoDB" id="1741877at2759"/>
<accession>A0A314UBZ6</accession>
<dbReference type="STRING" id="2094558.A0A314UBZ6"/>
<evidence type="ECO:0000313" key="2">
    <source>
        <dbReference type="Proteomes" id="UP000250321"/>
    </source>
</evidence>